<dbReference type="Proteomes" id="UP000038830">
    <property type="component" value="Unassembled WGS sequence"/>
</dbReference>
<dbReference type="Pfam" id="PF16508">
    <property type="entry name" value="NIBRIN_BRCT_II"/>
    <property type="match status" value="1"/>
</dbReference>
<dbReference type="GO" id="GO:0030870">
    <property type="term" value="C:Mre11 complex"/>
    <property type="evidence" value="ECO:0007669"/>
    <property type="project" value="InterPro"/>
</dbReference>
<feature type="compositionally biased region" description="Polar residues" evidence="1">
    <location>
        <begin position="724"/>
        <end position="751"/>
    </location>
</feature>
<name>A0A0H5C744_CYBJN</name>
<dbReference type="InterPro" id="IPR043014">
    <property type="entry name" value="Nibrin_BRCT2_sf"/>
</dbReference>
<evidence type="ECO:0000259" key="3">
    <source>
        <dbReference type="Pfam" id="PF16508"/>
    </source>
</evidence>
<dbReference type="AlphaFoldDB" id="A0A0H5C744"/>
<dbReference type="CDD" id="cd00027">
    <property type="entry name" value="BRCT"/>
    <property type="match status" value="1"/>
</dbReference>
<dbReference type="PANTHER" id="PTHR12162">
    <property type="entry name" value="NIBRIN-RELATED"/>
    <property type="match status" value="1"/>
</dbReference>
<accession>A0A0H5C744</accession>
<feature type="compositionally biased region" description="Basic and acidic residues" evidence="1">
    <location>
        <begin position="474"/>
        <end position="488"/>
    </location>
</feature>
<sequence>MTMLLLLLMEGPTSINNITNERIFSSSLDTHQEKTSKRLAGEAKCGTYDIPTWISSGLHTVGRRPSQEFVVNSTLVSKEHLILDVKDDGNVVINVVGGITTINADLIDRRNLSALQKKTPDSTLITSTTEVTLGKNGVAAWIVKKAVNLKIQRDLVMNEELLRDVCVKWSYDIHSDTTHVITNVGRLRSSSVLEALVRQIPIVNEEFVTELVSRIELLKVNFEENFPRYEDYLLDSKFTPDERRKSIYETLMFVFVDAEQYEYLDPILSMAGATSELFAADEESGEDALVEFIKGLNVSMAKTILIKPSTNAQNFTKPVGLGGMDSAKVMKMLSSVCSRLSCFIIGEIAVPNSSGSRKRPQETQQPQQSNKKRRRNRVKALDSLDFFAGGGKFESLSTEESPKVQESIVIEDEQEDVPEVGRVKPETSGSTHRRRPRVESLENMMLNTFSPTSIVEETSIEAIDEDLEKEEHLAKTDESHTESLKSSKDIIPVKPINSNDGIAPVEDIRRDDGKSLKRKAETQSLSSAIVNAKRRADERLKEELAIDIDAADHLRDLAIVEEVAIPMRDLSTNQTQVTLDNTKWANRKNFKVFVKNSCKKRNISPKEPRDLSCLKDYVQFDVYDPTKDFKITKMDEEMLEAIQRDRVQSEEIERNELTGGTVQEQAPRENKLFVDSDYSDDDNDELAGSFNFRDENDASNDGLDMPLRVQQDADVFEPMRMENMSRNTEQVSEASESSGMGISCDRTSVIQRISVDGDNSDDDDDDDDGLRFKFQR</sequence>
<proteinExistence type="predicted"/>
<feature type="chain" id="PRO_5013288957" description="Nibrin second BRCT domain-containing protein" evidence="2">
    <location>
        <begin position="16"/>
        <end position="776"/>
    </location>
</feature>
<dbReference type="GO" id="GO:0003684">
    <property type="term" value="F:damaged DNA binding"/>
    <property type="evidence" value="ECO:0007669"/>
    <property type="project" value="TreeGrafter"/>
</dbReference>
<feature type="domain" description="Nibrin second BRCT" evidence="3">
    <location>
        <begin position="242"/>
        <end position="311"/>
    </location>
</feature>
<feature type="region of interest" description="Disordered" evidence="1">
    <location>
        <begin position="474"/>
        <end position="498"/>
    </location>
</feature>
<dbReference type="Gene3D" id="3.40.50.10980">
    <property type="entry name" value="Nibrin, BRCT2 domain"/>
    <property type="match status" value="1"/>
</dbReference>
<reference evidence="5" key="1">
    <citation type="journal article" date="2015" name="J. Biotechnol.">
        <title>The structure of the Cyberlindnera jadinii genome and its relation to Candida utilis analyzed by the occurrence of single nucleotide polymorphisms.</title>
        <authorList>
            <person name="Rupp O."/>
            <person name="Brinkrolf K."/>
            <person name="Buerth C."/>
            <person name="Kunigo M."/>
            <person name="Schneider J."/>
            <person name="Jaenicke S."/>
            <person name="Goesmann A."/>
            <person name="Puehler A."/>
            <person name="Jaeger K.-E."/>
            <person name="Ernst J.F."/>
        </authorList>
    </citation>
    <scope>NUCLEOTIDE SEQUENCE [LARGE SCALE GENOMIC DNA]</scope>
    <source>
        <strain evidence="5">ATCC 18201 / CBS 1600 / BCRC 20928 / JCM 3617 / NBRC 0987 / NRRL Y-1542</strain>
    </source>
</reference>
<dbReference type="GO" id="GO:0000724">
    <property type="term" value="P:double-strand break repair via homologous recombination"/>
    <property type="evidence" value="ECO:0007669"/>
    <property type="project" value="TreeGrafter"/>
</dbReference>
<feature type="signal peptide" evidence="2">
    <location>
        <begin position="1"/>
        <end position="15"/>
    </location>
</feature>
<evidence type="ECO:0000256" key="2">
    <source>
        <dbReference type="SAM" id="SignalP"/>
    </source>
</evidence>
<dbReference type="InterPro" id="IPR032429">
    <property type="entry name" value="Nibrin_BRCT2"/>
</dbReference>
<dbReference type="InterPro" id="IPR040227">
    <property type="entry name" value="Nibrin-rel"/>
</dbReference>
<feature type="region of interest" description="Disordered" evidence="1">
    <location>
        <begin position="651"/>
        <end position="704"/>
    </location>
</feature>
<organism evidence="4 5">
    <name type="scientific">Cyberlindnera jadinii (strain ATCC 18201 / CBS 1600 / BCRC 20928 / JCM 3617 / NBRC 0987 / NRRL Y-1542)</name>
    <name type="common">Torula yeast</name>
    <name type="synonym">Candida utilis</name>
    <dbReference type="NCBI Taxonomy" id="983966"/>
    <lineage>
        <taxon>Eukaryota</taxon>
        <taxon>Fungi</taxon>
        <taxon>Dikarya</taxon>
        <taxon>Ascomycota</taxon>
        <taxon>Saccharomycotina</taxon>
        <taxon>Saccharomycetes</taxon>
        <taxon>Phaffomycetales</taxon>
        <taxon>Phaffomycetaceae</taxon>
        <taxon>Cyberlindnera</taxon>
    </lineage>
</organism>
<keyword evidence="2" id="KW-0732">Signal</keyword>
<dbReference type="InterPro" id="IPR008984">
    <property type="entry name" value="SMAD_FHA_dom_sf"/>
</dbReference>
<feature type="region of interest" description="Disordered" evidence="1">
    <location>
        <begin position="724"/>
        <end position="776"/>
    </location>
</feature>
<dbReference type="PANTHER" id="PTHR12162:SF0">
    <property type="entry name" value="NIBRIN"/>
    <property type="match status" value="1"/>
</dbReference>
<dbReference type="SUPFAM" id="SSF49879">
    <property type="entry name" value="SMAD/FHA domain"/>
    <property type="match status" value="1"/>
</dbReference>
<evidence type="ECO:0000313" key="4">
    <source>
        <dbReference type="EMBL" id="CEP24075.1"/>
    </source>
</evidence>
<evidence type="ECO:0000256" key="1">
    <source>
        <dbReference type="SAM" id="MobiDB-lite"/>
    </source>
</evidence>
<feature type="region of interest" description="Disordered" evidence="1">
    <location>
        <begin position="413"/>
        <end position="434"/>
    </location>
</feature>
<feature type="compositionally biased region" description="Acidic residues" evidence="1">
    <location>
        <begin position="758"/>
        <end position="768"/>
    </location>
</feature>
<dbReference type="EMBL" id="CDQK01000005">
    <property type="protein sequence ID" value="CEP24075.1"/>
    <property type="molecule type" value="Genomic_DNA"/>
</dbReference>
<feature type="region of interest" description="Disordered" evidence="1">
    <location>
        <begin position="353"/>
        <end position="376"/>
    </location>
</feature>
<gene>
    <name evidence="4" type="ORF">BN1211_4792</name>
</gene>
<dbReference type="GO" id="GO:0007095">
    <property type="term" value="P:mitotic G2 DNA damage checkpoint signaling"/>
    <property type="evidence" value="ECO:0007669"/>
    <property type="project" value="InterPro"/>
</dbReference>
<protein>
    <recommendedName>
        <fullName evidence="3">Nibrin second BRCT domain-containing protein</fullName>
    </recommendedName>
</protein>
<evidence type="ECO:0000313" key="5">
    <source>
        <dbReference type="Proteomes" id="UP000038830"/>
    </source>
</evidence>